<feature type="region of interest" description="Disordered" evidence="4">
    <location>
        <begin position="258"/>
        <end position="336"/>
    </location>
</feature>
<evidence type="ECO:0000256" key="4">
    <source>
        <dbReference type="SAM" id="MobiDB-lite"/>
    </source>
</evidence>
<feature type="compositionally biased region" description="Low complexity" evidence="4">
    <location>
        <begin position="378"/>
        <end position="389"/>
    </location>
</feature>
<name>A0A0C3A4B3_9AGAM</name>
<feature type="region of interest" description="Disordered" evidence="4">
    <location>
        <begin position="1"/>
        <end position="21"/>
    </location>
</feature>
<dbReference type="GO" id="GO:1990528">
    <property type="term" value="C:Rvs161p-Rvs167p complex"/>
    <property type="evidence" value="ECO:0007669"/>
    <property type="project" value="TreeGrafter"/>
</dbReference>
<dbReference type="InterPro" id="IPR027267">
    <property type="entry name" value="AH/BAR_dom_sf"/>
</dbReference>
<keyword evidence="1 2" id="KW-0728">SH3 domain</keyword>
<dbReference type="FunCoup" id="A0A0C3A4B3">
    <property type="interactions" value="382"/>
</dbReference>
<feature type="region of interest" description="Disordered" evidence="4">
    <location>
        <begin position="495"/>
        <end position="531"/>
    </location>
</feature>
<feature type="coiled-coil region" evidence="3">
    <location>
        <begin position="128"/>
        <end position="186"/>
    </location>
</feature>
<dbReference type="Gene3D" id="2.30.30.40">
    <property type="entry name" value="SH3 Domains"/>
    <property type="match status" value="1"/>
</dbReference>
<dbReference type="GO" id="GO:0030479">
    <property type="term" value="C:actin cortical patch"/>
    <property type="evidence" value="ECO:0007669"/>
    <property type="project" value="TreeGrafter"/>
</dbReference>
<dbReference type="CDD" id="cd00174">
    <property type="entry name" value="SH3"/>
    <property type="match status" value="1"/>
</dbReference>
<dbReference type="PROSITE" id="PS50002">
    <property type="entry name" value="SH3"/>
    <property type="match status" value="1"/>
</dbReference>
<dbReference type="GO" id="GO:0008289">
    <property type="term" value="F:lipid binding"/>
    <property type="evidence" value="ECO:0007669"/>
    <property type="project" value="TreeGrafter"/>
</dbReference>
<dbReference type="SUPFAM" id="SSF103657">
    <property type="entry name" value="BAR/IMD domain-like"/>
    <property type="match status" value="1"/>
</dbReference>
<dbReference type="InterPro" id="IPR036028">
    <property type="entry name" value="SH3-like_dom_sf"/>
</dbReference>
<protein>
    <recommendedName>
        <fullName evidence="9">BAR domain-containing protein</fullName>
    </recommendedName>
</protein>
<evidence type="ECO:0000313" key="7">
    <source>
        <dbReference type="EMBL" id="KIM59532.1"/>
    </source>
</evidence>
<dbReference type="Gene3D" id="1.20.1270.60">
    <property type="entry name" value="Arfaptin homology (AH) domain/BAR domain"/>
    <property type="match status" value="1"/>
</dbReference>
<keyword evidence="8" id="KW-1185">Reference proteome</keyword>
<feature type="compositionally biased region" description="Polar residues" evidence="4">
    <location>
        <begin position="262"/>
        <end position="272"/>
    </location>
</feature>
<dbReference type="AlphaFoldDB" id="A0A0C3A4B3"/>
<dbReference type="SMART" id="SM00326">
    <property type="entry name" value="SH3"/>
    <property type="match status" value="1"/>
</dbReference>
<dbReference type="STRING" id="1036808.A0A0C3A4B3"/>
<organism evidence="7 8">
    <name type="scientific">Scleroderma citrinum Foug A</name>
    <dbReference type="NCBI Taxonomy" id="1036808"/>
    <lineage>
        <taxon>Eukaryota</taxon>
        <taxon>Fungi</taxon>
        <taxon>Dikarya</taxon>
        <taxon>Basidiomycota</taxon>
        <taxon>Agaricomycotina</taxon>
        <taxon>Agaricomycetes</taxon>
        <taxon>Agaricomycetidae</taxon>
        <taxon>Boletales</taxon>
        <taxon>Sclerodermatineae</taxon>
        <taxon>Sclerodermataceae</taxon>
        <taxon>Scleroderma</taxon>
    </lineage>
</organism>
<dbReference type="Pfam" id="PF00018">
    <property type="entry name" value="SH3_1"/>
    <property type="match status" value="1"/>
</dbReference>
<evidence type="ECO:0008006" key="9">
    <source>
        <dbReference type="Google" id="ProtNLM"/>
    </source>
</evidence>
<keyword evidence="3" id="KW-0175">Coiled coil</keyword>
<dbReference type="HOGENOM" id="CLU_008936_0_0_1"/>
<dbReference type="PANTHER" id="PTHR47174:SF2">
    <property type="entry name" value="SH3 DOMAIN SIGNALLING PROTEIN (AFU_ORTHOLOGUE AFUA_5G07670)"/>
    <property type="match status" value="1"/>
</dbReference>
<reference evidence="8" key="2">
    <citation type="submission" date="2015-01" db="EMBL/GenBank/DDBJ databases">
        <title>Evolutionary Origins and Diversification of the Mycorrhizal Mutualists.</title>
        <authorList>
            <consortium name="DOE Joint Genome Institute"/>
            <consortium name="Mycorrhizal Genomics Consortium"/>
            <person name="Kohler A."/>
            <person name="Kuo A."/>
            <person name="Nagy L.G."/>
            <person name="Floudas D."/>
            <person name="Copeland A."/>
            <person name="Barry K.W."/>
            <person name="Cichocki N."/>
            <person name="Veneault-Fourrey C."/>
            <person name="LaButti K."/>
            <person name="Lindquist E.A."/>
            <person name="Lipzen A."/>
            <person name="Lundell T."/>
            <person name="Morin E."/>
            <person name="Murat C."/>
            <person name="Riley R."/>
            <person name="Ohm R."/>
            <person name="Sun H."/>
            <person name="Tunlid A."/>
            <person name="Henrissat B."/>
            <person name="Grigoriev I.V."/>
            <person name="Hibbett D.S."/>
            <person name="Martin F."/>
        </authorList>
    </citation>
    <scope>NUCLEOTIDE SEQUENCE [LARGE SCALE GENOMIC DNA]</scope>
    <source>
        <strain evidence="8">Foug A</strain>
    </source>
</reference>
<dbReference type="Pfam" id="PF03114">
    <property type="entry name" value="BAR"/>
    <property type="match status" value="1"/>
</dbReference>
<evidence type="ECO:0000256" key="2">
    <source>
        <dbReference type="PROSITE-ProRule" id="PRU00192"/>
    </source>
</evidence>
<sequence length="707" mass="77595">MASKQLGKLKQWAGEKISARDKSVVADESKELEQDIELRKQGILKLQAASEAYHRALSKKKVFPVSGEAEKLMAIDALGIVMVSHGEEFGEGSPFGTSLVTLGRAHCKIATLQEAYALTLRDTFLTSCEQLLQDIKDYEHQRKKLDSRRSSYDAAISKLDRIKSSKKEKEKERREADDELQKSRLQFEETFDDVRSRMHNIQENETRQLRELSTFLDIELNFAKQYVEVLQDVKENWCESSSTSFGFEHMRSGSRAFERSIRSSSSTPATNDSDGDSVDRDTSPATRRKSCSDGKSTSRPDSRSSRGRSDSGATTSGPPPGSNNTTPKSNKRISVTGWASSAVSSIAGRGKKDRENFAALTNEEDGDNAEQDNHHLSRQTSSKSLSLLRKSPKGKGSELPPGSDSSPRVPLRILKPPSQQERKLVRALHNFTGSSDELSFKSGEEITVINEVLEDWWLGMLKDGRKGLFPANYTTPIISNTPGTRPFAVVHEDGRRKGVTDHRHRLETETGDDESISYDISGQPMDVPHSATSIGFDVHSIISSTEDDESQHLVPPRQPSPSDEAVLRGSTRTCDSPPLLRSKTSPEVPSAVVGRKAPPPPPPRRLQTSSLPPPLVPDRPPPGSSKNCLPLQTESSASSTSSSSSYTSPVYLTPTTPMRARDGNGNGHAGPNVSPFDSSTDLSASCTGFRQVANERKGMCANCFRVH</sequence>
<dbReference type="PRINTS" id="PR00452">
    <property type="entry name" value="SH3DOMAIN"/>
</dbReference>
<gene>
    <name evidence="7" type="ORF">SCLCIDRAFT_1217661</name>
</gene>
<dbReference type="GO" id="GO:0097320">
    <property type="term" value="P:plasma membrane tubulation"/>
    <property type="evidence" value="ECO:0007669"/>
    <property type="project" value="TreeGrafter"/>
</dbReference>
<feature type="compositionally biased region" description="Low complexity" evidence="4">
    <location>
        <begin position="633"/>
        <end position="657"/>
    </location>
</feature>
<evidence type="ECO:0000256" key="3">
    <source>
        <dbReference type="SAM" id="Coils"/>
    </source>
</evidence>
<dbReference type="GO" id="GO:0006897">
    <property type="term" value="P:endocytosis"/>
    <property type="evidence" value="ECO:0007669"/>
    <property type="project" value="InterPro"/>
</dbReference>
<feature type="compositionally biased region" description="Basic and acidic residues" evidence="4">
    <location>
        <begin position="290"/>
        <end position="309"/>
    </location>
</feature>
<evidence type="ECO:0000313" key="8">
    <source>
        <dbReference type="Proteomes" id="UP000053989"/>
    </source>
</evidence>
<feature type="domain" description="SH3" evidence="5">
    <location>
        <begin position="420"/>
        <end position="479"/>
    </location>
</feature>
<dbReference type="InterPro" id="IPR001452">
    <property type="entry name" value="SH3_domain"/>
</dbReference>
<dbReference type="SUPFAM" id="SSF50044">
    <property type="entry name" value="SH3-domain"/>
    <property type="match status" value="1"/>
</dbReference>
<feature type="compositionally biased region" description="Pro residues" evidence="4">
    <location>
        <begin position="611"/>
        <end position="623"/>
    </location>
</feature>
<dbReference type="GO" id="GO:0043332">
    <property type="term" value="C:mating projection tip"/>
    <property type="evidence" value="ECO:0007669"/>
    <property type="project" value="TreeGrafter"/>
</dbReference>
<dbReference type="OrthoDB" id="10263741at2759"/>
<dbReference type="Proteomes" id="UP000053989">
    <property type="component" value="Unassembled WGS sequence"/>
</dbReference>
<dbReference type="InterPro" id="IPR004148">
    <property type="entry name" value="BAR_dom"/>
</dbReference>
<dbReference type="InterPro" id="IPR046982">
    <property type="entry name" value="BIN3/RVS161-like"/>
</dbReference>
<dbReference type="EMBL" id="KN822072">
    <property type="protein sequence ID" value="KIM59532.1"/>
    <property type="molecule type" value="Genomic_DNA"/>
</dbReference>
<evidence type="ECO:0000259" key="6">
    <source>
        <dbReference type="PROSITE" id="PS51021"/>
    </source>
</evidence>
<evidence type="ECO:0000259" key="5">
    <source>
        <dbReference type="PROSITE" id="PS50002"/>
    </source>
</evidence>
<feature type="region of interest" description="Disordered" evidence="4">
    <location>
        <begin position="362"/>
        <end position="420"/>
    </location>
</feature>
<evidence type="ECO:0000256" key="1">
    <source>
        <dbReference type="ARBA" id="ARBA00022443"/>
    </source>
</evidence>
<reference evidence="7 8" key="1">
    <citation type="submission" date="2014-04" db="EMBL/GenBank/DDBJ databases">
        <authorList>
            <consortium name="DOE Joint Genome Institute"/>
            <person name="Kuo A."/>
            <person name="Kohler A."/>
            <person name="Nagy L.G."/>
            <person name="Floudas D."/>
            <person name="Copeland A."/>
            <person name="Barry K.W."/>
            <person name="Cichocki N."/>
            <person name="Veneault-Fourrey C."/>
            <person name="LaButti K."/>
            <person name="Lindquist E.A."/>
            <person name="Lipzen A."/>
            <person name="Lundell T."/>
            <person name="Morin E."/>
            <person name="Murat C."/>
            <person name="Sun H."/>
            <person name="Tunlid A."/>
            <person name="Henrissat B."/>
            <person name="Grigoriev I.V."/>
            <person name="Hibbett D.S."/>
            <person name="Martin F."/>
            <person name="Nordberg H.P."/>
            <person name="Cantor M.N."/>
            <person name="Hua S.X."/>
        </authorList>
    </citation>
    <scope>NUCLEOTIDE SEQUENCE [LARGE SCALE GENOMIC DNA]</scope>
    <source>
        <strain evidence="7 8">Foug A</strain>
    </source>
</reference>
<feature type="region of interest" description="Disordered" evidence="4">
    <location>
        <begin position="545"/>
        <end position="683"/>
    </location>
</feature>
<dbReference type="PANTHER" id="PTHR47174">
    <property type="entry name" value="BRIDGING INTEGRATOR 3"/>
    <property type="match status" value="1"/>
</dbReference>
<feature type="domain" description="BAR" evidence="6">
    <location>
        <begin position="14"/>
        <end position="246"/>
    </location>
</feature>
<dbReference type="GO" id="GO:0051666">
    <property type="term" value="P:actin cortical patch localization"/>
    <property type="evidence" value="ECO:0007669"/>
    <property type="project" value="InterPro"/>
</dbReference>
<dbReference type="InParanoid" id="A0A0C3A4B3"/>
<proteinExistence type="predicted"/>
<feature type="compositionally biased region" description="Basic and acidic residues" evidence="4">
    <location>
        <begin position="495"/>
        <end position="508"/>
    </location>
</feature>
<dbReference type="SMART" id="SM00721">
    <property type="entry name" value="BAR"/>
    <property type="match status" value="1"/>
</dbReference>
<accession>A0A0C3A4B3</accession>
<dbReference type="PROSITE" id="PS51021">
    <property type="entry name" value="BAR"/>
    <property type="match status" value="1"/>
</dbReference>
<dbReference type="GO" id="GO:0031097">
    <property type="term" value="C:medial cortex"/>
    <property type="evidence" value="ECO:0007669"/>
    <property type="project" value="TreeGrafter"/>
</dbReference>